<name>A0A9P4QX27_9PLEO</name>
<dbReference type="AlphaFoldDB" id="A0A9P4QX27"/>
<evidence type="ECO:0000313" key="2">
    <source>
        <dbReference type="Proteomes" id="UP000799444"/>
    </source>
</evidence>
<sequence>MAGDSKNQADETSDGWWEAGEGILGNVRWSVRLNVPTFTRGGGSTSDSTRHSSYVNIDEWRGNDMGRAFSSTAVVSQPPEVRLRFHLNPCSGPGSAGRGDAYAAATTVHTAFRRVDKVYTWRSVMSCDEFRGRRGDTAVGPRRRRANQDEVIEHRIISSSARLAAIRGEDLSGKAWPRAYIGVLEPAWALSGTDCEIGEM</sequence>
<gene>
    <name evidence="1" type="ORF">EJ04DRAFT_248534</name>
</gene>
<comment type="caution">
    <text evidence="1">The sequence shown here is derived from an EMBL/GenBank/DDBJ whole genome shotgun (WGS) entry which is preliminary data.</text>
</comment>
<protein>
    <submittedName>
        <fullName evidence="1">Uncharacterized protein</fullName>
    </submittedName>
</protein>
<dbReference type="Proteomes" id="UP000799444">
    <property type="component" value="Unassembled WGS sequence"/>
</dbReference>
<accession>A0A9P4QX27</accession>
<dbReference type="EMBL" id="ML996150">
    <property type="protein sequence ID" value="KAF2734274.1"/>
    <property type="molecule type" value="Genomic_DNA"/>
</dbReference>
<organism evidence="1 2">
    <name type="scientific">Polyplosphaeria fusca</name>
    <dbReference type="NCBI Taxonomy" id="682080"/>
    <lineage>
        <taxon>Eukaryota</taxon>
        <taxon>Fungi</taxon>
        <taxon>Dikarya</taxon>
        <taxon>Ascomycota</taxon>
        <taxon>Pezizomycotina</taxon>
        <taxon>Dothideomycetes</taxon>
        <taxon>Pleosporomycetidae</taxon>
        <taxon>Pleosporales</taxon>
        <taxon>Tetraplosphaeriaceae</taxon>
        <taxon>Polyplosphaeria</taxon>
    </lineage>
</organism>
<reference evidence="1" key="1">
    <citation type="journal article" date="2020" name="Stud. Mycol.">
        <title>101 Dothideomycetes genomes: a test case for predicting lifestyles and emergence of pathogens.</title>
        <authorList>
            <person name="Haridas S."/>
            <person name="Albert R."/>
            <person name="Binder M."/>
            <person name="Bloem J."/>
            <person name="Labutti K."/>
            <person name="Salamov A."/>
            <person name="Andreopoulos B."/>
            <person name="Baker S."/>
            <person name="Barry K."/>
            <person name="Bills G."/>
            <person name="Bluhm B."/>
            <person name="Cannon C."/>
            <person name="Castanera R."/>
            <person name="Culley D."/>
            <person name="Daum C."/>
            <person name="Ezra D."/>
            <person name="Gonzalez J."/>
            <person name="Henrissat B."/>
            <person name="Kuo A."/>
            <person name="Liang C."/>
            <person name="Lipzen A."/>
            <person name="Lutzoni F."/>
            <person name="Magnuson J."/>
            <person name="Mondo S."/>
            <person name="Nolan M."/>
            <person name="Ohm R."/>
            <person name="Pangilinan J."/>
            <person name="Park H.-J."/>
            <person name="Ramirez L."/>
            <person name="Alfaro M."/>
            <person name="Sun H."/>
            <person name="Tritt A."/>
            <person name="Yoshinaga Y."/>
            <person name="Zwiers L.-H."/>
            <person name="Turgeon B."/>
            <person name="Goodwin S."/>
            <person name="Spatafora J."/>
            <person name="Crous P."/>
            <person name="Grigoriev I."/>
        </authorList>
    </citation>
    <scope>NUCLEOTIDE SEQUENCE</scope>
    <source>
        <strain evidence="1">CBS 125425</strain>
    </source>
</reference>
<proteinExistence type="predicted"/>
<keyword evidence="2" id="KW-1185">Reference proteome</keyword>
<evidence type="ECO:0000313" key="1">
    <source>
        <dbReference type="EMBL" id="KAF2734274.1"/>
    </source>
</evidence>